<dbReference type="InterPro" id="IPR014710">
    <property type="entry name" value="RmlC-like_jellyroll"/>
</dbReference>
<reference evidence="6" key="1">
    <citation type="journal article" date="2019" name="Int. J. Syst. Evol. Microbiol.">
        <title>The Global Catalogue of Microorganisms (GCM) 10K type strain sequencing project: providing services to taxonomists for standard genome sequencing and annotation.</title>
        <authorList>
            <consortium name="The Broad Institute Genomics Platform"/>
            <consortium name="The Broad Institute Genome Sequencing Center for Infectious Disease"/>
            <person name="Wu L."/>
            <person name="Ma J."/>
        </authorList>
    </citation>
    <scope>NUCLEOTIDE SEQUENCE [LARGE SCALE GENOMIC DNA]</scope>
    <source>
        <strain evidence="6">KCTC 42087</strain>
    </source>
</reference>
<proteinExistence type="predicted"/>
<dbReference type="Gene3D" id="1.10.10.60">
    <property type="entry name" value="Homeodomain-like"/>
    <property type="match status" value="1"/>
</dbReference>
<dbReference type="PANTHER" id="PTHR11019">
    <property type="entry name" value="HTH-TYPE TRANSCRIPTIONAL REGULATOR NIMR"/>
    <property type="match status" value="1"/>
</dbReference>
<evidence type="ECO:0000313" key="5">
    <source>
        <dbReference type="EMBL" id="MFC5744247.1"/>
    </source>
</evidence>
<sequence>MTGIARTADLLPPAATSQWVSMRDRAGVTAGAYAFEGDTARQPHPWHRHDLHQLEYAFEGIVQIQTTVARYRLPSRQAVWIPAGVAHQASFEKARTVSVFFDPAVVRDGAGRVRVLPVEPVFREMIIYSSRWPIGRRAGTPVADSFFEALADLVLERLDHEQPYFLPASNDPLITAVMRHTDEHLDSVTLEDVCRAVTVSERTLRRRFHAATDMTWRQYLLHSRLLHAMTLLTQDDSTVLGVATAVGFDSASAFSRAFQGYTGQTPTAFRRERLTTAPDGETTGR</sequence>
<accession>A0ABW0ZNN1</accession>
<evidence type="ECO:0000256" key="1">
    <source>
        <dbReference type="ARBA" id="ARBA00023015"/>
    </source>
</evidence>
<dbReference type="PRINTS" id="PR00032">
    <property type="entry name" value="HTHARAC"/>
</dbReference>
<dbReference type="InterPro" id="IPR020449">
    <property type="entry name" value="Tscrpt_reg_AraC-type_HTH"/>
</dbReference>
<dbReference type="PROSITE" id="PS01124">
    <property type="entry name" value="HTH_ARAC_FAMILY_2"/>
    <property type="match status" value="1"/>
</dbReference>
<dbReference type="PANTHER" id="PTHR11019:SF199">
    <property type="entry name" value="HTH-TYPE TRANSCRIPTIONAL REGULATOR NIMR"/>
    <property type="match status" value="1"/>
</dbReference>
<protein>
    <submittedName>
        <fullName evidence="5">Helix-turn-helix domain-containing protein</fullName>
    </submittedName>
</protein>
<keyword evidence="2" id="KW-0238">DNA-binding</keyword>
<dbReference type="InterPro" id="IPR009057">
    <property type="entry name" value="Homeodomain-like_sf"/>
</dbReference>
<keyword evidence="1" id="KW-0805">Transcription regulation</keyword>
<evidence type="ECO:0000256" key="3">
    <source>
        <dbReference type="ARBA" id="ARBA00023163"/>
    </source>
</evidence>
<organism evidence="5 6">
    <name type="scientific">Actinomadura rugatobispora</name>
    <dbReference type="NCBI Taxonomy" id="1994"/>
    <lineage>
        <taxon>Bacteria</taxon>
        <taxon>Bacillati</taxon>
        <taxon>Actinomycetota</taxon>
        <taxon>Actinomycetes</taxon>
        <taxon>Streptosporangiales</taxon>
        <taxon>Thermomonosporaceae</taxon>
        <taxon>Actinomadura</taxon>
    </lineage>
</organism>
<gene>
    <name evidence="5" type="ORF">ACFPZN_01330</name>
</gene>
<dbReference type="InterPro" id="IPR011051">
    <property type="entry name" value="RmlC_Cupin_sf"/>
</dbReference>
<keyword evidence="6" id="KW-1185">Reference proteome</keyword>
<dbReference type="RefSeq" id="WP_378279245.1">
    <property type="nucleotide sequence ID" value="NZ_JBHSON010000002.1"/>
</dbReference>
<evidence type="ECO:0000313" key="6">
    <source>
        <dbReference type="Proteomes" id="UP001596074"/>
    </source>
</evidence>
<evidence type="ECO:0000256" key="2">
    <source>
        <dbReference type="ARBA" id="ARBA00023125"/>
    </source>
</evidence>
<dbReference type="Pfam" id="PF12833">
    <property type="entry name" value="HTH_18"/>
    <property type="match status" value="1"/>
</dbReference>
<dbReference type="SMART" id="SM00342">
    <property type="entry name" value="HTH_ARAC"/>
    <property type="match status" value="1"/>
</dbReference>
<dbReference type="SUPFAM" id="SSF46689">
    <property type="entry name" value="Homeodomain-like"/>
    <property type="match status" value="2"/>
</dbReference>
<feature type="domain" description="HTH araC/xylS-type" evidence="4">
    <location>
        <begin position="171"/>
        <end position="272"/>
    </location>
</feature>
<dbReference type="CDD" id="cd06124">
    <property type="entry name" value="cupin_NimR-like_N"/>
    <property type="match status" value="1"/>
</dbReference>
<dbReference type="SUPFAM" id="SSF51182">
    <property type="entry name" value="RmlC-like cupins"/>
    <property type="match status" value="1"/>
</dbReference>
<name>A0ABW0ZNN1_9ACTN</name>
<dbReference type="Gene3D" id="2.60.120.10">
    <property type="entry name" value="Jelly Rolls"/>
    <property type="match status" value="1"/>
</dbReference>
<keyword evidence="3" id="KW-0804">Transcription</keyword>
<dbReference type="Proteomes" id="UP001596074">
    <property type="component" value="Unassembled WGS sequence"/>
</dbReference>
<dbReference type="InterPro" id="IPR018060">
    <property type="entry name" value="HTH_AraC"/>
</dbReference>
<dbReference type="EMBL" id="JBHSON010000002">
    <property type="protein sequence ID" value="MFC5744247.1"/>
    <property type="molecule type" value="Genomic_DNA"/>
</dbReference>
<comment type="caution">
    <text evidence="5">The sequence shown here is derived from an EMBL/GenBank/DDBJ whole genome shotgun (WGS) entry which is preliminary data.</text>
</comment>
<evidence type="ECO:0000259" key="4">
    <source>
        <dbReference type="PROSITE" id="PS01124"/>
    </source>
</evidence>